<name>A0A517QV45_9PLAN</name>
<dbReference type="InterPro" id="IPR053143">
    <property type="entry name" value="Arylsulfate_ST"/>
</dbReference>
<evidence type="ECO:0000256" key="1">
    <source>
        <dbReference type="SAM" id="SignalP"/>
    </source>
</evidence>
<dbReference type="OrthoDB" id="264813at2"/>
<protein>
    <submittedName>
        <fullName evidence="3">Arylsulfotransferase (ASST)</fullName>
    </submittedName>
</protein>
<dbReference type="EMBL" id="CP036267">
    <property type="protein sequence ID" value="QDT35471.1"/>
    <property type="molecule type" value="Genomic_DNA"/>
</dbReference>
<dbReference type="AlphaFoldDB" id="A0A517QV45"/>
<organism evidence="3 4">
    <name type="scientific">Thalassoglobus polymorphus</name>
    <dbReference type="NCBI Taxonomy" id="2527994"/>
    <lineage>
        <taxon>Bacteria</taxon>
        <taxon>Pseudomonadati</taxon>
        <taxon>Planctomycetota</taxon>
        <taxon>Planctomycetia</taxon>
        <taxon>Planctomycetales</taxon>
        <taxon>Planctomycetaceae</taxon>
        <taxon>Thalassoglobus</taxon>
    </lineage>
</organism>
<dbReference type="Gene3D" id="2.80.10.50">
    <property type="match status" value="1"/>
</dbReference>
<dbReference type="SUPFAM" id="SSF63829">
    <property type="entry name" value="Calcium-dependent phosphotriesterase"/>
    <property type="match status" value="1"/>
</dbReference>
<sequence precursor="true">MRQCSLVLLFFAGTQLTLSAAEVSSPRHKVIAADKGKIVRFDENGKVEWTTDKVRSVHKIQQLENGNLLTQQGWGKLVEINPQGKVVWQYDSANSHGNKGKKLEVHAFQRLENGNTMIVENGVGRIIEVNRKGKIVHEFPFQVTKPNAHSDVRMAHKIESGNYLVCHEAEGRVTEYNRDGKIVWEYEVPLFGKERAKGHGPEAFGNQTFNSLRLKNGNTLIATGNGHSVIEVTPSKEVVWSVHQNDLEGITLAWVTSLEVLPNGNLIIGNCHAGPDNPQLIEITKDKEVVWTFKDFKNLGNSTAASATVGFQADVLR</sequence>
<dbReference type="PANTHER" id="PTHR35340:SF5">
    <property type="entry name" value="ASST-DOMAIN-CONTAINING PROTEIN"/>
    <property type="match status" value="1"/>
</dbReference>
<feature type="chain" id="PRO_5022031230" evidence="1">
    <location>
        <begin position="21"/>
        <end position="317"/>
    </location>
</feature>
<gene>
    <name evidence="3" type="ORF">Mal48_47480</name>
</gene>
<accession>A0A517QV45</accession>
<dbReference type="InterPro" id="IPR011042">
    <property type="entry name" value="6-blade_b-propeller_TolB-like"/>
</dbReference>
<dbReference type="PANTHER" id="PTHR35340">
    <property type="entry name" value="PQQ ENZYME REPEAT PROTEIN-RELATED"/>
    <property type="match status" value="1"/>
</dbReference>
<dbReference type="Proteomes" id="UP000315724">
    <property type="component" value="Chromosome"/>
</dbReference>
<dbReference type="KEGG" id="tpol:Mal48_47480"/>
<keyword evidence="3" id="KW-0808">Transferase</keyword>
<evidence type="ECO:0000313" key="4">
    <source>
        <dbReference type="Proteomes" id="UP000315724"/>
    </source>
</evidence>
<proteinExistence type="predicted"/>
<dbReference type="Pfam" id="PF13360">
    <property type="entry name" value="PQQ_2"/>
    <property type="match status" value="1"/>
</dbReference>
<keyword evidence="1" id="KW-0732">Signal</keyword>
<feature type="domain" description="Pyrrolo-quinoline quinone repeat" evidence="2">
    <location>
        <begin position="35"/>
        <end position="270"/>
    </location>
</feature>
<keyword evidence="4" id="KW-1185">Reference proteome</keyword>
<dbReference type="Gene3D" id="2.120.10.30">
    <property type="entry name" value="TolB, C-terminal domain"/>
    <property type="match status" value="1"/>
</dbReference>
<dbReference type="GO" id="GO:0016740">
    <property type="term" value="F:transferase activity"/>
    <property type="evidence" value="ECO:0007669"/>
    <property type="project" value="UniProtKB-KW"/>
</dbReference>
<feature type="signal peptide" evidence="1">
    <location>
        <begin position="1"/>
        <end position="20"/>
    </location>
</feature>
<reference evidence="3 4" key="1">
    <citation type="submission" date="2019-02" db="EMBL/GenBank/DDBJ databases">
        <title>Deep-cultivation of Planctomycetes and their phenomic and genomic characterization uncovers novel biology.</title>
        <authorList>
            <person name="Wiegand S."/>
            <person name="Jogler M."/>
            <person name="Boedeker C."/>
            <person name="Pinto D."/>
            <person name="Vollmers J."/>
            <person name="Rivas-Marin E."/>
            <person name="Kohn T."/>
            <person name="Peeters S.H."/>
            <person name="Heuer A."/>
            <person name="Rast P."/>
            <person name="Oberbeckmann S."/>
            <person name="Bunk B."/>
            <person name="Jeske O."/>
            <person name="Meyerdierks A."/>
            <person name="Storesund J.E."/>
            <person name="Kallscheuer N."/>
            <person name="Luecker S."/>
            <person name="Lage O.M."/>
            <person name="Pohl T."/>
            <person name="Merkel B.J."/>
            <person name="Hornburger P."/>
            <person name="Mueller R.-W."/>
            <person name="Bruemmer F."/>
            <person name="Labrenz M."/>
            <person name="Spormann A.M."/>
            <person name="Op den Camp H."/>
            <person name="Overmann J."/>
            <person name="Amann R."/>
            <person name="Jetten M.S.M."/>
            <person name="Mascher T."/>
            <person name="Medema M.H."/>
            <person name="Devos D.P."/>
            <person name="Kaster A.-K."/>
            <person name="Ovreas L."/>
            <person name="Rohde M."/>
            <person name="Galperin M.Y."/>
            <person name="Jogler C."/>
        </authorList>
    </citation>
    <scope>NUCLEOTIDE SEQUENCE [LARGE SCALE GENOMIC DNA]</scope>
    <source>
        <strain evidence="3 4">Mal48</strain>
    </source>
</reference>
<dbReference type="InterPro" id="IPR002372">
    <property type="entry name" value="PQQ_rpt_dom"/>
</dbReference>
<evidence type="ECO:0000259" key="2">
    <source>
        <dbReference type="Pfam" id="PF13360"/>
    </source>
</evidence>
<evidence type="ECO:0000313" key="3">
    <source>
        <dbReference type="EMBL" id="QDT35471.1"/>
    </source>
</evidence>